<keyword evidence="4" id="KW-1185">Reference proteome</keyword>
<dbReference type="RefSeq" id="WP_146409193.1">
    <property type="nucleotide sequence ID" value="NZ_SJPU01000003.1"/>
</dbReference>
<dbReference type="Proteomes" id="UP000319908">
    <property type="component" value="Unassembled WGS sequence"/>
</dbReference>
<dbReference type="AlphaFoldDB" id="A0A5C6BGH6"/>
<reference evidence="3 4" key="1">
    <citation type="journal article" date="2020" name="Antonie Van Leeuwenhoek">
        <title>Rhodopirellula heiligendammensis sp. nov., Rhodopirellula pilleata sp. nov., and Rhodopirellula solitaria sp. nov. isolated from natural or artificial marine surfaces in Northern Germany and California, USA, and emended description of the genus Rhodopirellula.</title>
        <authorList>
            <person name="Kallscheuer N."/>
            <person name="Wiegand S."/>
            <person name="Jogler M."/>
            <person name="Boedeker C."/>
            <person name="Peeters S.H."/>
            <person name="Rast P."/>
            <person name="Heuer A."/>
            <person name="Jetten M.S.M."/>
            <person name="Rohde M."/>
            <person name="Jogler C."/>
        </authorList>
    </citation>
    <scope>NUCLEOTIDE SEQUENCE [LARGE SCALE GENOMIC DNA]</scope>
    <source>
        <strain evidence="3 4">Poly21</strain>
    </source>
</reference>
<evidence type="ECO:0000256" key="1">
    <source>
        <dbReference type="SAM" id="MobiDB-lite"/>
    </source>
</evidence>
<feature type="region of interest" description="Disordered" evidence="1">
    <location>
        <begin position="69"/>
        <end position="90"/>
    </location>
</feature>
<dbReference type="EMBL" id="SJPU01000003">
    <property type="protein sequence ID" value="TWU10812.1"/>
    <property type="molecule type" value="Genomic_DNA"/>
</dbReference>
<name>A0A5C6BGH6_9BACT</name>
<evidence type="ECO:0000259" key="2">
    <source>
        <dbReference type="Pfam" id="PF12728"/>
    </source>
</evidence>
<dbReference type="Pfam" id="PF12728">
    <property type="entry name" value="HTH_17"/>
    <property type="match status" value="1"/>
</dbReference>
<sequence length="90" mass="10245">MKTQHSEKQYLGTGEVAEIIGMSIQKVRALCESGRLPAVNTSAATRPRWTIRRCDLDEFMTPDCVKKTQAKQARESRRQRIDAHVPKVFS</sequence>
<accession>A0A5C6BGH6</accession>
<gene>
    <name evidence="3" type="ORF">Poly21_47180</name>
</gene>
<comment type="caution">
    <text evidence="3">The sequence shown here is derived from an EMBL/GenBank/DDBJ whole genome shotgun (WGS) entry which is preliminary data.</text>
</comment>
<organism evidence="3 4">
    <name type="scientific">Allorhodopirellula heiligendammensis</name>
    <dbReference type="NCBI Taxonomy" id="2714739"/>
    <lineage>
        <taxon>Bacteria</taxon>
        <taxon>Pseudomonadati</taxon>
        <taxon>Planctomycetota</taxon>
        <taxon>Planctomycetia</taxon>
        <taxon>Pirellulales</taxon>
        <taxon>Pirellulaceae</taxon>
        <taxon>Allorhodopirellula</taxon>
    </lineage>
</organism>
<evidence type="ECO:0000313" key="4">
    <source>
        <dbReference type="Proteomes" id="UP000319908"/>
    </source>
</evidence>
<protein>
    <submittedName>
        <fullName evidence="3">Helix-turn-helix domain protein</fullName>
    </submittedName>
</protein>
<proteinExistence type="predicted"/>
<evidence type="ECO:0000313" key="3">
    <source>
        <dbReference type="EMBL" id="TWU10812.1"/>
    </source>
</evidence>
<dbReference type="InterPro" id="IPR041657">
    <property type="entry name" value="HTH_17"/>
</dbReference>
<feature type="compositionally biased region" description="Basic and acidic residues" evidence="1">
    <location>
        <begin position="72"/>
        <end position="90"/>
    </location>
</feature>
<feature type="domain" description="Helix-turn-helix" evidence="2">
    <location>
        <begin position="10"/>
        <end position="60"/>
    </location>
</feature>
<dbReference type="OrthoDB" id="9967399at2"/>